<evidence type="ECO:0008006" key="3">
    <source>
        <dbReference type="Google" id="ProtNLM"/>
    </source>
</evidence>
<dbReference type="EMBL" id="BRYB01003786">
    <property type="protein sequence ID" value="GMI20580.1"/>
    <property type="molecule type" value="Genomic_DNA"/>
</dbReference>
<evidence type="ECO:0000313" key="2">
    <source>
        <dbReference type="Proteomes" id="UP001165060"/>
    </source>
</evidence>
<keyword evidence="2" id="KW-1185">Reference proteome</keyword>
<gene>
    <name evidence="1" type="ORF">TeGR_g1696</name>
</gene>
<proteinExistence type="predicted"/>
<dbReference type="PANTHER" id="PTHR33987">
    <property type="entry name" value="CALCINEURIN-LIKE METALLO-PHOSPHOESTERASE SUPERFAMILY PROTEIN"/>
    <property type="match status" value="1"/>
</dbReference>
<dbReference type="InterPro" id="IPR029052">
    <property type="entry name" value="Metallo-depent_PP-like"/>
</dbReference>
<evidence type="ECO:0000313" key="1">
    <source>
        <dbReference type="EMBL" id="GMI20580.1"/>
    </source>
</evidence>
<organism evidence="1 2">
    <name type="scientific">Tetraparma gracilis</name>
    <dbReference type="NCBI Taxonomy" id="2962635"/>
    <lineage>
        <taxon>Eukaryota</taxon>
        <taxon>Sar</taxon>
        <taxon>Stramenopiles</taxon>
        <taxon>Ochrophyta</taxon>
        <taxon>Bolidophyceae</taxon>
        <taxon>Parmales</taxon>
        <taxon>Triparmaceae</taxon>
        <taxon>Tetraparma</taxon>
    </lineage>
</organism>
<feature type="non-terminal residue" evidence="1">
    <location>
        <position position="253"/>
    </location>
</feature>
<reference evidence="1 2" key="1">
    <citation type="journal article" date="2023" name="Commun. Biol.">
        <title>Genome analysis of Parmales, the sister group of diatoms, reveals the evolutionary specialization of diatoms from phago-mixotrophs to photoautotrophs.</title>
        <authorList>
            <person name="Ban H."/>
            <person name="Sato S."/>
            <person name="Yoshikawa S."/>
            <person name="Yamada K."/>
            <person name="Nakamura Y."/>
            <person name="Ichinomiya M."/>
            <person name="Sato N."/>
            <person name="Blanc-Mathieu R."/>
            <person name="Endo H."/>
            <person name="Kuwata A."/>
            <person name="Ogata H."/>
        </authorList>
    </citation>
    <scope>NUCLEOTIDE SEQUENCE [LARGE SCALE GENOMIC DNA]</scope>
</reference>
<dbReference type="Proteomes" id="UP001165060">
    <property type="component" value="Unassembled WGS sequence"/>
</dbReference>
<name>A0ABQ6M6M7_9STRA</name>
<comment type="caution">
    <text evidence="1">The sequence shown here is derived from an EMBL/GenBank/DDBJ whole genome shotgun (WGS) entry which is preliminary data.</text>
</comment>
<accession>A0ABQ6M6M7</accession>
<dbReference type="SUPFAM" id="SSF56300">
    <property type="entry name" value="Metallo-dependent phosphatases"/>
    <property type="match status" value="1"/>
</dbReference>
<dbReference type="Gene3D" id="3.60.21.70">
    <property type="entry name" value="PhoD-like phosphatase"/>
    <property type="match status" value="1"/>
</dbReference>
<sequence length="253" mass="27461">MAPLTLAFGSCHRIPPSFPSSWPLSSLFPSILSHSPSAFLWLGDAVYPPSPSLSSLRESLSTMRSFPPYAELLSSVPLVLGTVDDHDHGLNDAGRELPDLAGRRDAYLEFLGEPSSEQPGVYSSRVLGSGADAARVIFLDTRHNRDLHWLPSVGGVKLPLFPVVAAFGRFLTSELGLGSGYAGRVLGEEQWGWLEGELGREPEGVTVVVSSIQVLTTNPLVESWGHFPKEKVSQVRAERKHVRRAGDRAGRRG</sequence>
<dbReference type="InterPro" id="IPR038607">
    <property type="entry name" value="PhoD-like_sf"/>
</dbReference>
<protein>
    <recommendedName>
        <fullName evidence="3">PhoD-like phosphatase metallophosphatase domain-containing protein</fullName>
    </recommendedName>
</protein>
<dbReference type="PANTHER" id="PTHR33987:SF1">
    <property type="entry name" value="CALCINEURIN-LIKE METALLO-PHOSPHOESTERASE SUPERFAMILY PROTEIN"/>
    <property type="match status" value="1"/>
</dbReference>